<proteinExistence type="predicted"/>
<organism evidence="7 8">
    <name type="scientific">Mesorhizobium kowhaii</name>
    <dbReference type="NCBI Taxonomy" id="1300272"/>
    <lineage>
        <taxon>Bacteria</taxon>
        <taxon>Pseudomonadati</taxon>
        <taxon>Pseudomonadota</taxon>
        <taxon>Alphaproteobacteria</taxon>
        <taxon>Hyphomicrobiales</taxon>
        <taxon>Phyllobacteriaceae</taxon>
        <taxon>Mesorhizobium</taxon>
    </lineage>
</organism>
<dbReference type="GO" id="GO:0016020">
    <property type="term" value="C:membrane"/>
    <property type="evidence" value="ECO:0007669"/>
    <property type="project" value="UniProtKB-SubCell"/>
</dbReference>
<feature type="transmembrane region" description="Helical" evidence="6">
    <location>
        <begin position="324"/>
        <end position="346"/>
    </location>
</feature>
<sequence>MAFGFISIATGIFTTYGAMLTSSGPIGIWTWPVVVVGQLMVALIIGSLSARIPVTGYIYQWASRLTNPVFGWMMGWLGFTFLAVVLCAVDDTIPSTVLPVLFGYEGTAANAWVITGLLIVAQAVVIALSTKLTQRVNSFAVTIELFGMIALVILLFAVGYFRNELNFADLFSTGTVPAEGYFSFGGLTNAGPWIMGTLLGAFTIVGFESAANLAEETHQPEIVVPRAMWQAIVSVGVLGMLFLIAVTALLGDPTTFKPSATPIADVISHVLGPIVGNLLLVMVVISIYACGQIIFLSATRLVWAMSRDKRFPGWRLWHRIHPTFHTPANATILVAIVGQIILAIFAHQTDALFALFSAATILPVIIYAVTVWIYAAKRNRLPASRGFTLGSFELPVIAIAAAWIIFELAIFRDASFLVPWLYVAAMFALGALYLAFIVFVDGVAKLKMPDLSSVDAKLDADIEGAPLPAPAR</sequence>
<comment type="caution">
    <text evidence="7">The sequence shown here is derived from an EMBL/GenBank/DDBJ whole genome shotgun (WGS) entry which is preliminary data.</text>
</comment>
<evidence type="ECO:0000256" key="2">
    <source>
        <dbReference type="ARBA" id="ARBA00022448"/>
    </source>
</evidence>
<name>A0A2W7C6M8_9HYPH</name>
<dbReference type="EMBL" id="MZXV01000017">
    <property type="protein sequence ID" value="PZV38822.1"/>
    <property type="molecule type" value="Genomic_DNA"/>
</dbReference>
<feature type="transmembrane region" description="Helical" evidence="6">
    <location>
        <begin position="387"/>
        <end position="411"/>
    </location>
</feature>
<keyword evidence="3 6" id="KW-0812">Transmembrane</keyword>
<feature type="transmembrane region" description="Helical" evidence="6">
    <location>
        <begin position="228"/>
        <end position="250"/>
    </location>
</feature>
<feature type="transmembrane region" description="Helical" evidence="6">
    <location>
        <begin position="27"/>
        <end position="48"/>
    </location>
</feature>
<keyword evidence="8" id="KW-1185">Reference proteome</keyword>
<evidence type="ECO:0000256" key="3">
    <source>
        <dbReference type="ARBA" id="ARBA00022692"/>
    </source>
</evidence>
<evidence type="ECO:0000313" key="8">
    <source>
        <dbReference type="Proteomes" id="UP000248616"/>
    </source>
</evidence>
<reference evidence="8" key="1">
    <citation type="submission" date="2017-03" db="EMBL/GenBank/DDBJ databases">
        <authorList>
            <person name="Safronova V.I."/>
            <person name="Sazanova A.L."/>
            <person name="Chirak E.R."/>
        </authorList>
    </citation>
    <scope>NUCLEOTIDE SEQUENCE [LARGE SCALE GENOMIC DNA]</scope>
    <source>
        <strain evidence="8">Ach-343</strain>
    </source>
</reference>
<dbReference type="Proteomes" id="UP000248616">
    <property type="component" value="Unassembled WGS sequence"/>
</dbReference>
<feature type="transmembrane region" description="Helical" evidence="6">
    <location>
        <begin position="181"/>
        <end position="207"/>
    </location>
</feature>
<evidence type="ECO:0000313" key="7">
    <source>
        <dbReference type="EMBL" id="PZV38822.1"/>
    </source>
</evidence>
<feature type="transmembrane region" description="Helical" evidence="6">
    <location>
        <begin position="69"/>
        <end position="89"/>
    </location>
</feature>
<dbReference type="PIRSF" id="PIRSF006060">
    <property type="entry name" value="AA_transporter"/>
    <property type="match status" value="1"/>
</dbReference>
<dbReference type="Pfam" id="PF13520">
    <property type="entry name" value="AA_permease_2"/>
    <property type="match status" value="1"/>
</dbReference>
<dbReference type="AlphaFoldDB" id="A0A2W7C6M8"/>
<comment type="subcellular location">
    <subcellularLocation>
        <location evidence="1">Membrane</location>
        <topology evidence="1">Multi-pass membrane protein</topology>
    </subcellularLocation>
</comment>
<dbReference type="Gene3D" id="1.20.1740.10">
    <property type="entry name" value="Amino acid/polyamine transporter I"/>
    <property type="match status" value="1"/>
</dbReference>
<gene>
    <name evidence="7" type="ORF">B5V02_09210</name>
</gene>
<feature type="transmembrane region" description="Helical" evidence="6">
    <location>
        <begin position="270"/>
        <end position="303"/>
    </location>
</feature>
<keyword evidence="2" id="KW-0813">Transport</keyword>
<protein>
    <submittedName>
        <fullName evidence="7">Amino acid permease</fullName>
    </submittedName>
</protein>
<dbReference type="PANTHER" id="PTHR45649">
    <property type="entry name" value="AMINO-ACID PERMEASE BAT1"/>
    <property type="match status" value="1"/>
</dbReference>
<evidence type="ECO:0000256" key="4">
    <source>
        <dbReference type="ARBA" id="ARBA00022989"/>
    </source>
</evidence>
<feature type="transmembrane region" description="Helical" evidence="6">
    <location>
        <begin position="109"/>
        <end position="128"/>
    </location>
</feature>
<evidence type="ECO:0000256" key="5">
    <source>
        <dbReference type="ARBA" id="ARBA00023136"/>
    </source>
</evidence>
<dbReference type="OrthoDB" id="7065842at2"/>
<dbReference type="RefSeq" id="WP_111543937.1">
    <property type="nucleotide sequence ID" value="NZ_MZXV01000017.1"/>
</dbReference>
<evidence type="ECO:0000256" key="6">
    <source>
        <dbReference type="SAM" id="Phobius"/>
    </source>
</evidence>
<keyword evidence="4 6" id="KW-1133">Transmembrane helix</keyword>
<dbReference type="PANTHER" id="PTHR45649:SF26">
    <property type="entry name" value="OS04G0435100 PROTEIN"/>
    <property type="match status" value="1"/>
</dbReference>
<keyword evidence="5 6" id="KW-0472">Membrane</keyword>
<dbReference type="GO" id="GO:0022857">
    <property type="term" value="F:transmembrane transporter activity"/>
    <property type="evidence" value="ECO:0007669"/>
    <property type="project" value="InterPro"/>
</dbReference>
<feature type="transmembrane region" description="Helical" evidence="6">
    <location>
        <begin position="352"/>
        <end position="375"/>
    </location>
</feature>
<feature type="transmembrane region" description="Helical" evidence="6">
    <location>
        <begin position="417"/>
        <end position="440"/>
    </location>
</feature>
<dbReference type="InterPro" id="IPR002293">
    <property type="entry name" value="AA/rel_permease1"/>
</dbReference>
<feature type="transmembrane region" description="Helical" evidence="6">
    <location>
        <begin position="140"/>
        <end position="161"/>
    </location>
</feature>
<accession>A0A2W7C6M8</accession>
<evidence type="ECO:0000256" key="1">
    <source>
        <dbReference type="ARBA" id="ARBA00004141"/>
    </source>
</evidence>